<dbReference type="AlphaFoldDB" id="A0A8T0AVK8"/>
<keyword evidence="2" id="KW-0732">Signal</keyword>
<accession>A0A8T0AVK8</accession>
<feature type="chain" id="PRO_5035916411" description="Death domain-containing protein" evidence="2">
    <location>
        <begin position="17"/>
        <end position="229"/>
    </location>
</feature>
<dbReference type="EMBL" id="JABFDY010000016">
    <property type="protein sequence ID" value="KAF7696096.1"/>
    <property type="molecule type" value="Genomic_DNA"/>
</dbReference>
<evidence type="ECO:0000256" key="2">
    <source>
        <dbReference type="SAM" id="SignalP"/>
    </source>
</evidence>
<keyword evidence="1" id="KW-0812">Transmembrane</keyword>
<name>A0A8T0AVK8_SILME</name>
<dbReference type="PROSITE" id="PS50017">
    <property type="entry name" value="DEATH_DOMAIN"/>
    <property type="match status" value="1"/>
</dbReference>
<evidence type="ECO:0000256" key="1">
    <source>
        <dbReference type="SAM" id="Phobius"/>
    </source>
</evidence>
<keyword evidence="1" id="KW-1133">Transmembrane helix</keyword>
<dbReference type="SUPFAM" id="SSF47986">
    <property type="entry name" value="DEATH domain"/>
    <property type="match status" value="1"/>
</dbReference>
<feature type="transmembrane region" description="Helical" evidence="1">
    <location>
        <begin position="201"/>
        <end position="223"/>
    </location>
</feature>
<evidence type="ECO:0000313" key="5">
    <source>
        <dbReference type="Proteomes" id="UP000606274"/>
    </source>
</evidence>
<feature type="signal peptide" evidence="2">
    <location>
        <begin position="1"/>
        <end position="16"/>
    </location>
</feature>
<evidence type="ECO:0000313" key="4">
    <source>
        <dbReference type="EMBL" id="KAF7696096.1"/>
    </source>
</evidence>
<organism evidence="4 5">
    <name type="scientific">Silurus meridionalis</name>
    <name type="common">Southern catfish</name>
    <name type="synonym">Silurus soldatovi meridionalis</name>
    <dbReference type="NCBI Taxonomy" id="175797"/>
    <lineage>
        <taxon>Eukaryota</taxon>
        <taxon>Metazoa</taxon>
        <taxon>Chordata</taxon>
        <taxon>Craniata</taxon>
        <taxon>Vertebrata</taxon>
        <taxon>Euteleostomi</taxon>
        <taxon>Actinopterygii</taxon>
        <taxon>Neopterygii</taxon>
        <taxon>Teleostei</taxon>
        <taxon>Ostariophysi</taxon>
        <taxon>Siluriformes</taxon>
        <taxon>Siluridae</taxon>
        <taxon>Silurus</taxon>
    </lineage>
</organism>
<keyword evidence="5" id="KW-1185">Reference proteome</keyword>
<comment type="caution">
    <text evidence="4">The sequence shown here is derived from an EMBL/GenBank/DDBJ whole genome shotgun (WGS) entry which is preliminary data.</text>
</comment>
<dbReference type="OrthoDB" id="9049812at2759"/>
<feature type="domain" description="Death" evidence="3">
    <location>
        <begin position="64"/>
        <end position="125"/>
    </location>
</feature>
<dbReference type="Proteomes" id="UP000606274">
    <property type="component" value="Unassembled WGS sequence"/>
</dbReference>
<keyword evidence="1" id="KW-0472">Membrane</keyword>
<sequence length="229" mass="26473">MTALLLIFFLLSPSLSEDTVKEDLGSHQLQRLVDLLTVYECEELIMTLSNPEENIFHQLSRLSEEMNQLRLPSRTPRNADKESHCHSVLIDWLQTHGEQMYYDRLSRTLQQIGRTDIAIEMGKNINQDKTLAMQRYVEEYHEQVNKIASQLVHTQAEETSHKKTHSAKQVRSLSWKDLDLVVERQPMPPYQRHMLDGAWPLLYGLFLGVVGALLLSILVFCLTSTTITR</sequence>
<gene>
    <name evidence="4" type="ORF">HF521_006190</name>
</gene>
<protein>
    <recommendedName>
        <fullName evidence="3">Death domain-containing protein</fullName>
    </recommendedName>
</protein>
<evidence type="ECO:0000259" key="3">
    <source>
        <dbReference type="PROSITE" id="PS50017"/>
    </source>
</evidence>
<reference evidence="4" key="1">
    <citation type="submission" date="2020-08" db="EMBL/GenBank/DDBJ databases">
        <title>Chromosome-level assembly of Southern catfish (Silurus meridionalis) provides insights into visual adaptation to the nocturnal and benthic lifestyles.</title>
        <authorList>
            <person name="Zhang Y."/>
            <person name="Wang D."/>
            <person name="Peng Z."/>
        </authorList>
    </citation>
    <scope>NUCLEOTIDE SEQUENCE</scope>
    <source>
        <strain evidence="4">SWU-2019-XX</strain>
        <tissue evidence="4">Muscle</tissue>
    </source>
</reference>
<dbReference type="InterPro" id="IPR011029">
    <property type="entry name" value="DEATH-like_dom_sf"/>
</dbReference>
<dbReference type="InterPro" id="IPR000488">
    <property type="entry name" value="Death_dom"/>
</dbReference>
<proteinExistence type="predicted"/>
<dbReference type="GO" id="GO:0007165">
    <property type="term" value="P:signal transduction"/>
    <property type="evidence" value="ECO:0007669"/>
    <property type="project" value="InterPro"/>
</dbReference>
<dbReference type="Gene3D" id="1.10.533.10">
    <property type="entry name" value="Death Domain, Fas"/>
    <property type="match status" value="1"/>
</dbReference>